<feature type="binding site" evidence="4">
    <location>
        <position position="311"/>
    </location>
    <ligand>
        <name>substrate</name>
    </ligand>
</feature>
<feature type="binding site" evidence="4">
    <location>
        <position position="294"/>
    </location>
    <ligand>
        <name>substrate</name>
    </ligand>
</feature>
<feature type="binding site" evidence="4">
    <location>
        <position position="499"/>
    </location>
    <ligand>
        <name>substrate</name>
    </ligand>
</feature>
<dbReference type="GO" id="GO:0005576">
    <property type="term" value="C:extracellular region"/>
    <property type="evidence" value="ECO:0007669"/>
    <property type="project" value="TreeGrafter"/>
</dbReference>
<evidence type="ECO:0000256" key="1">
    <source>
        <dbReference type="ARBA" id="ARBA00006821"/>
    </source>
</evidence>
<evidence type="ECO:0000256" key="2">
    <source>
        <dbReference type="ARBA" id="ARBA00023277"/>
    </source>
</evidence>
<reference evidence="8 9" key="1">
    <citation type="submission" date="2020-04" db="EMBL/GenBank/DDBJ databases">
        <title>Metagenomic profiling of ammonia- and methane-oxidizing microorganisms in a Dutch drinking water treatment plant.</title>
        <authorList>
            <person name="Poghosyan L."/>
            <person name="Leucker S."/>
        </authorList>
    </citation>
    <scope>NUCLEOTIDE SEQUENCE [LARGE SCALE GENOMIC DNA]</scope>
    <source>
        <strain evidence="8">S-RSF-IL-03</strain>
    </source>
</reference>
<evidence type="ECO:0000313" key="8">
    <source>
        <dbReference type="EMBL" id="NOT33408.1"/>
    </source>
</evidence>
<dbReference type="InterPro" id="IPR037090">
    <property type="entry name" value="57_glycoside_trans_central"/>
</dbReference>
<dbReference type="Gene3D" id="1.20.1430.10">
    <property type="entry name" value="Families 57/38 glycoside transferase, middle domain"/>
    <property type="match status" value="1"/>
</dbReference>
<dbReference type="GO" id="GO:0030979">
    <property type="term" value="P:alpha-glucan biosynthetic process"/>
    <property type="evidence" value="ECO:0007669"/>
    <property type="project" value="InterPro"/>
</dbReference>
<dbReference type="InterPro" id="IPR040042">
    <property type="entry name" value="Branching_enz_MT3115-like"/>
</dbReference>
<dbReference type="InterPro" id="IPR028995">
    <property type="entry name" value="Glyco_hydro_57/38_cen_sf"/>
</dbReference>
<accession>A0A849SCI0</accession>
<dbReference type="GO" id="GO:0003844">
    <property type="term" value="F:1,4-alpha-glucan branching enzyme activity"/>
    <property type="evidence" value="ECO:0007669"/>
    <property type="project" value="InterPro"/>
</dbReference>
<protein>
    <submittedName>
        <fullName evidence="8">DUF1957 domain-containing protein</fullName>
    </submittedName>
</protein>
<evidence type="ECO:0000256" key="4">
    <source>
        <dbReference type="PIRSR" id="PIRSR640042-2"/>
    </source>
</evidence>
<feature type="active site" description="Proton donor" evidence="3">
    <location>
        <position position="384"/>
    </location>
</feature>
<evidence type="ECO:0000259" key="7">
    <source>
        <dbReference type="Pfam" id="PF09210"/>
    </source>
</evidence>
<evidence type="ECO:0000313" key="9">
    <source>
        <dbReference type="Proteomes" id="UP000580839"/>
    </source>
</evidence>
<comment type="similarity">
    <text evidence="1 5">Belongs to the glycosyl hydrolase 57 family.</text>
</comment>
<gene>
    <name evidence="8" type="ORF">HOP12_04470</name>
</gene>
<dbReference type="Pfam" id="PF03065">
    <property type="entry name" value="Glyco_hydro_57"/>
    <property type="match status" value="1"/>
</dbReference>
<sequence length="575" mass="64032">MPTRAAFSFVLHSHLPWVLHHGRWPHGVDWLNEAAAETYLPLWRDLHARTAGTRALGVTIGLSPVLCEQLAHPDYPSEFVSYLEQKIEAARDDRAAFTAGDDLSMAALAERWERFYRSTLEDFMGPHGSNLVARFRRLEEAGAIEIITCGATHGYLPLLATDAAAEFQIQTAVATHRRHFGRAPRGIWLPECAYRPAGPWPSPAIEREGGFGPDDPTPPHARVGVEELLAAHGLRYFFVDSHLIAGGRPLGTYAERFDAIRRLVPAETAAAPRQHTTDRAYRVGPTAVVSCFGRDAATTVQVWSGEHGYPGDAAYLDFHKKRFPGGHRYWAVTHPKADMADKVPYQPLVATERTAQHADHFVRLLESTLAGATGGSRMLTAMFDAELFGHWWFEGPQFLAEVVDRLVAGGRIEPQSAGAFLERHGAPAIVDLPEGSWGDGGGHKVWLNETTRWTWVELHRAEARFEALVGRARARSGDALLERLAAQTARELLLAQASDWQFLITTIAARDYAELRIRRHFDDFDTLATLTERRLAGSPITDTEERLLGEIETRDRLFNDLDWRAYGARALATRA</sequence>
<feature type="active site" description="Nucleophile" evidence="3">
    <location>
        <position position="191"/>
    </location>
</feature>
<dbReference type="Gene3D" id="3.20.110.10">
    <property type="entry name" value="Glycoside hydrolase 38, N terminal domain"/>
    <property type="match status" value="1"/>
</dbReference>
<dbReference type="InterPro" id="IPR004300">
    <property type="entry name" value="Glyco_hydro_57_N"/>
</dbReference>
<dbReference type="InterPro" id="IPR011330">
    <property type="entry name" value="Glyco_hydro/deAcase_b/a-brl"/>
</dbReference>
<dbReference type="PANTHER" id="PTHR41695">
    <property type="entry name" value="1,4-ALPHA-GLUCAN BRANCHING ENZYME RV3031-RELATED"/>
    <property type="match status" value="1"/>
</dbReference>
<comment type="caution">
    <text evidence="8">The sequence shown here is derived from an EMBL/GenBank/DDBJ whole genome shotgun (WGS) entry which is preliminary data.</text>
</comment>
<feature type="binding site" evidence="4">
    <location>
        <position position="437"/>
    </location>
    <ligand>
        <name>substrate</name>
    </ligand>
</feature>
<dbReference type="Proteomes" id="UP000580839">
    <property type="component" value="Unassembled WGS sequence"/>
</dbReference>
<evidence type="ECO:0000256" key="3">
    <source>
        <dbReference type="PIRSR" id="PIRSR640042-1"/>
    </source>
</evidence>
<feature type="domain" description="1,4-alpha-glucan branching enzyme C-terminal" evidence="7">
    <location>
        <begin position="458"/>
        <end position="566"/>
    </location>
</feature>
<dbReference type="PANTHER" id="PTHR41695:SF1">
    <property type="entry name" value="1,4-ALPHA-GLUCAN BRANCHING ENZYME TK1436"/>
    <property type="match status" value="1"/>
</dbReference>
<keyword evidence="2 5" id="KW-0119">Carbohydrate metabolism</keyword>
<name>A0A849SCI0_UNCEI</name>
<feature type="domain" description="Glycoside hydrolase family 57 N-terminal" evidence="6">
    <location>
        <begin position="8"/>
        <end position="432"/>
    </location>
</feature>
<proteinExistence type="inferred from homology"/>
<dbReference type="AlphaFoldDB" id="A0A849SCI0"/>
<dbReference type="Pfam" id="PF09210">
    <property type="entry name" value="BE_C"/>
    <property type="match status" value="1"/>
</dbReference>
<organism evidence="8 9">
    <name type="scientific">Eiseniibacteriota bacterium</name>
    <dbReference type="NCBI Taxonomy" id="2212470"/>
    <lineage>
        <taxon>Bacteria</taxon>
        <taxon>Candidatus Eiseniibacteriota</taxon>
    </lineage>
</organism>
<dbReference type="SUPFAM" id="SSF88688">
    <property type="entry name" value="Families 57/38 glycoside transferase middle domain"/>
    <property type="match status" value="1"/>
</dbReference>
<dbReference type="InterPro" id="IPR015293">
    <property type="entry name" value="BE_C"/>
</dbReference>
<evidence type="ECO:0000256" key="5">
    <source>
        <dbReference type="RuleBase" id="RU361196"/>
    </source>
</evidence>
<evidence type="ECO:0000259" key="6">
    <source>
        <dbReference type="Pfam" id="PF03065"/>
    </source>
</evidence>
<dbReference type="SUPFAM" id="SSF88713">
    <property type="entry name" value="Glycoside hydrolase/deacetylase"/>
    <property type="match status" value="1"/>
</dbReference>
<dbReference type="InterPro" id="IPR027291">
    <property type="entry name" value="Glyco_hydro_38_N_sf"/>
</dbReference>
<dbReference type="EMBL" id="JABFRW010000048">
    <property type="protein sequence ID" value="NOT33408.1"/>
    <property type="molecule type" value="Genomic_DNA"/>
</dbReference>